<dbReference type="OrthoDB" id="10404439at2759"/>
<feature type="region of interest" description="Disordered" evidence="1">
    <location>
        <begin position="46"/>
        <end position="75"/>
    </location>
</feature>
<name>A0A8S3QCZ1_MYTED</name>
<accession>A0A8S3QCZ1</accession>
<organism evidence="2 3">
    <name type="scientific">Mytilus edulis</name>
    <name type="common">Blue mussel</name>
    <dbReference type="NCBI Taxonomy" id="6550"/>
    <lineage>
        <taxon>Eukaryota</taxon>
        <taxon>Metazoa</taxon>
        <taxon>Spiralia</taxon>
        <taxon>Lophotrochozoa</taxon>
        <taxon>Mollusca</taxon>
        <taxon>Bivalvia</taxon>
        <taxon>Autobranchia</taxon>
        <taxon>Pteriomorphia</taxon>
        <taxon>Mytilida</taxon>
        <taxon>Mytiloidea</taxon>
        <taxon>Mytilidae</taxon>
        <taxon>Mytilinae</taxon>
        <taxon>Mytilus</taxon>
    </lineage>
</organism>
<proteinExistence type="predicted"/>
<sequence length="379" mass="43107">MADQSNICTLNSEKVTPEPKRFYKYTSDSESDHLQNNIVMEEVLSHHDDPQSDTDSVVQSNTSPSTSHSLPSQPPIIFTTTEGQLVNLSEVVKASVDSALSHIIGSINKHGNAQLICRFRNWKIKNSIFQQKRKLKNNPDKTVITEDLTQYRQYLMKKLDDARKRHEIDSFWTMDGRIFAKKTPEATKKCIGGMEDLSDLNVNLFTEHNHVLNDLMTMFCLQNVVKEATRFDHRSRRATLLDPILISEDCCATFTEVIDMNRQMSDHNATKEQFYLNANGLLDEKSNKNPKAFWSLVKKVMGNCRSTSIPPLLNPNTNEIFVGEKEKADLLNSYFCNISTSLDDGVTPPDLPLRIQHSLDIDEITEDEIKDILKSLEIG</sequence>
<keyword evidence="3" id="KW-1185">Reference proteome</keyword>
<evidence type="ECO:0000313" key="3">
    <source>
        <dbReference type="Proteomes" id="UP000683360"/>
    </source>
</evidence>
<evidence type="ECO:0000256" key="1">
    <source>
        <dbReference type="SAM" id="MobiDB-lite"/>
    </source>
</evidence>
<protein>
    <submittedName>
        <fullName evidence="2">Uncharacterized protein</fullName>
    </submittedName>
</protein>
<feature type="compositionally biased region" description="Polar residues" evidence="1">
    <location>
        <begin position="53"/>
        <end position="71"/>
    </location>
</feature>
<reference evidence="2" key="1">
    <citation type="submission" date="2021-03" db="EMBL/GenBank/DDBJ databases">
        <authorList>
            <person name="Bekaert M."/>
        </authorList>
    </citation>
    <scope>NUCLEOTIDE SEQUENCE</scope>
</reference>
<dbReference type="AlphaFoldDB" id="A0A8S3QCZ1"/>
<comment type="caution">
    <text evidence="2">The sequence shown here is derived from an EMBL/GenBank/DDBJ whole genome shotgun (WGS) entry which is preliminary data.</text>
</comment>
<gene>
    <name evidence="2" type="ORF">MEDL_6997</name>
</gene>
<evidence type="ECO:0000313" key="2">
    <source>
        <dbReference type="EMBL" id="CAG2191653.1"/>
    </source>
</evidence>
<dbReference type="EMBL" id="CAJPWZ010000369">
    <property type="protein sequence ID" value="CAG2191653.1"/>
    <property type="molecule type" value="Genomic_DNA"/>
</dbReference>
<dbReference type="Proteomes" id="UP000683360">
    <property type="component" value="Unassembled WGS sequence"/>
</dbReference>